<keyword evidence="2" id="KW-1185">Reference proteome</keyword>
<dbReference type="EMBL" id="JARBHB010000002">
    <property type="protein sequence ID" value="KAJ8893378.1"/>
    <property type="molecule type" value="Genomic_DNA"/>
</dbReference>
<comment type="caution">
    <text evidence="1">The sequence shown here is derived from an EMBL/GenBank/DDBJ whole genome shotgun (WGS) entry which is preliminary data.</text>
</comment>
<sequence>MNLLHLILSRQKHTPKRLSDPATNYTPESCEAHYRLEYFSITDFALVSLKTRFDHEGLKKVEAIEKLMTAPVKLKNLKV</sequence>
<accession>A0ABQ9IBU3</accession>
<organism evidence="1 2">
    <name type="scientific">Dryococelus australis</name>
    <dbReference type="NCBI Taxonomy" id="614101"/>
    <lineage>
        <taxon>Eukaryota</taxon>
        <taxon>Metazoa</taxon>
        <taxon>Ecdysozoa</taxon>
        <taxon>Arthropoda</taxon>
        <taxon>Hexapoda</taxon>
        <taxon>Insecta</taxon>
        <taxon>Pterygota</taxon>
        <taxon>Neoptera</taxon>
        <taxon>Polyneoptera</taxon>
        <taxon>Phasmatodea</taxon>
        <taxon>Verophasmatodea</taxon>
        <taxon>Anareolatae</taxon>
        <taxon>Phasmatidae</taxon>
        <taxon>Eurycanthinae</taxon>
        <taxon>Dryococelus</taxon>
    </lineage>
</organism>
<protein>
    <submittedName>
        <fullName evidence="1">Uncharacterized protein</fullName>
    </submittedName>
</protein>
<evidence type="ECO:0000313" key="2">
    <source>
        <dbReference type="Proteomes" id="UP001159363"/>
    </source>
</evidence>
<gene>
    <name evidence="1" type="ORF">PR048_005969</name>
</gene>
<evidence type="ECO:0000313" key="1">
    <source>
        <dbReference type="EMBL" id="KAJ8893378.1"/>
    </source>
</evidence>
<name>A0ABQ9IBU3_9NEOP</name>
<dbReference type="Proteomes" id="UP001159363">
    <property type="component" value="Chromosome 2"/>
</dbReference>
<proteinExistence type="predicted"/>
<reference evidence="1 2" key="1">
    <citation type="submission" date="2023-02" db="EMBL/GenBank/DDBJ databases">
        <title>LHISI_Scaffold_Assembly.</title>
        <authorList>
            <person name="Stuart O.P."/>
            <person name="Cleave R."/>
            <person name="Magrath M.J.L."/>
            <person name="Mikheyev A.S."/>
        </authorList>
    </citation>
    <scope>NUCLEOTIDE SEQUENCE [LARGE SCALE GENOMIC DNA]</scope>
    <source>
        <strain evidence="1">Daus_M_001</strain>
        <tissue evidence="1">Leg muscle</tissue>
    </source>
</reference>